<keyword evidence="1" id="KW-0472">Membrane</keyword>
<dbReference type="EMBL" id="JMTK01000001">
    <property type="protein sequence ID" value="KJZ82534.1"/>
    <property type="molecule type" value="Genomic_DNA"/>
</dbReference>
<proteinExistence type="predicted"/>
<keyword evidence="3" id="KW-1185">Reference proteome</keyword>
<dbReference type="PATRIC" id="fig|556287.9.peg.148"/>
<comment type="caution">
    <text evidence="2">The sequence shown here is derived from an EMBL/GenBank/DDBJ whole genome shotgun (WGS) entry which is preliminary data.</text>
</comment>
<feature type="transmembrane region" description="Helical" evidence="1">
    <location>
        <begin position="31"/>
        <end position="51"/>
    </location>
</feature>
<gene>
    <name evidence="2" type="ORF">DJ66_0142</name>
</gene>
<dbReference type="Proteomes" id="UP000033731">
    <property type="component" value="Unassembled WGS sequence"/>
</dbReference>
<keyword evidence="1" id="KW-1133">Transmembrane helix</keyword>
<evidence type="ECO:0000313" key="2">
    <source>
        <dbReference type="EMBL" id="KJZ82534.1"/>
    </source>
</evidence>
<organism evidence="2 3">
    <name type="scientific">Candidatus Liberibacter solanacearum</name>
    <dbReference type="NCBI Taxonomy" id="556287"/>
    <lineage>
        <taxon>Bacteria</taxon>
        <taxon>Pseudomonadati</taxon>
        <taxon>Pseudomonadota</taxon>
        <taxon>Alphaproteobacteria</taxon>
        <taxon>Hyphomicrobiales</taxon>
        <taxon>Rhizobiaceae</taxon>
        <taxon>Liberibacter</taxon>
    </lineage>
</organism>
<dbReference type="RefSeq" id="WP_156999385.1">
    <property type="nucleotide sequence ID" value="NZ_JMTK01000001.1"/>
</dbReference>
<dbReference type="AlphaFoldDB" id="A0A0F4VMA5"/>
<accession>A0A0F4VMA5</accession>
<name>A0A0F4VMA5_9HYPH</name>
<protein>
    <submittedName>
        <fullName evidence="2">Uncharacterized protein</fullName>
    </submittedName>
</protein>
<keyword evidence="1" id="KW-0812">Transmembrane</keyword>
<sequence length="52" mass="5625">MMTSSFFTVTTVLATFLIGRATSWIILKEDAVAIVAMDLIVADVILLPLAIK</sequence>
<evidence type="ECO:0000256" key="1">
    <source>
        <dbReference type="SAM" id="Phobius"/>
    </source>
</evidence>
<reference evidence="2 3" key="1">
    <citation type="journal article" date="2015" name="Phytopathology">
        <title>Genomes of Candidatus Liberibacter solanacearum haplotype A from New Zealand and the USA suggest significant genome plasticity in the species.</title>
        <authorList>
            <person name="Thompson S.M."/>
            <person name="Johnson C.P."/>
            <person name="Lu A.Y."/>
            <person name="Frampton R.A."/>
            <person name="Sullivan K.L."/>
            <person name="Fiers M.W."/>
            <person name="Crowhurst R.N."/>
            <person name="Pitman A.R."/>
            <person name="Scott I."/>
            <person name="Gudmestad N.C."/>
            <person name="Smith G.R."/>
        </authorList>
    </citation>
    <scope>NUCLEOTIDE SEQUENCE [LARGE SCALE GENOMIC DNA]</scope>
    <source>
        <strain evidence="2 3">LsoNZ1</strain>
    </source>
</reference>
<evidence type="ECO:0000313" key="3">
    <source>
        <dbReference type="Proteomes" id="UP000033731"/>
    </source>
</evidence>